<accession>A0AAV7PSN0</accession>
<dbReference type="AlphaFoldDB" id="A0AAV7PSN0"/>
<proteinExistence type="predicted"/>
<evidence type="ECO:0000256" key="1">
    <source>
        <dbReference type="SAM" id="MobiDB-lite"/>
    </source>
</evidence>
<evidence type="ECO:0000313" key="3">
    <source>
        <dbReference type="Proteomes" id="UP001066276"/>
    </source>
</evidence>
<protein>
    <submittedName>
        <fullName evidence="2">Uncharacterized protein</fullName>
    </submittedName>
</protein>
<comment type="caution">
    <text evidence="2">The sequence shown here is derived from an EMBL/GenBank/DDBJ whole genome shotgun (WGS) entry which is preliminary data.</text>
</comment>
<feature type="compositionally biased region" description="Low complexity" evidence="1">
    <location>
        <begin position="33"/>
        <end position="47"/>
    </location>
</feature>
<feature type="compositionally biased region" description="Low complexity" evidence="1">
    <location>
        <begin position="159"/>
        <end position="173"/>
    </location>
</feature>
<dbReference type="EMBL" id="JANPWB010000011">
    <property type="protein sequence ID" value="KAJ1131292.1"/>
    <property type="molecule type" value="Genomic_DNA"/>
</dbReference>
<evidence type="ECO:0000313" key="2">
    <source>
        <dbReference type="EMBL" id="KAJ1131292.1"/>
    </source>
</evidence>
<name>A0AAV7PSN0_PLEWA</name>
<organism evidence="2 3">
    <name type="scientific">Pleurodeles waltl</name>
    <name type="common">Iberian ribbed newt</name>
    <dbReference type="NCBI Taxonomy" id="8319"/>
    <lineage>
        <taxon>Eukaryota</taxon>
        <taxon>Metazoa</taxon>
        <taxon>Chordata</taxon>
        <taxon>Craniata</taxon>
        <taxon>Vertebrata</taxon>
        <taxon>Euteleostomi</taxon>
        <taxon>Amphibia</taxon>
        <taxon>Batrachia</taxon>
        <taxon>Caudata</taxon>
        <taxon>Salamandroidea</taxon>
        <taxon>Salamandridae</taxon>
        <taxon>Pleurodelinae</taxon>
        <taxon>Pleurodeles</taxon>
    </lineage>
</organism>
<reference evidence="2" key="1">
    <citation type="journal article" date="2022" name="bioRxiv">
        <title>Sequencing and chromosome-scale assembly of the giantPleurodeles waltlgenome.</title>
        <authorList>
            <person name="Brown T."/>
            <person name="Elewa A."/>
            <person name="Iarovenko S."/>
            <person name="Subramanian E."/>
            <person name="Araus A.J."/>
            <person name="Petzold A."/>
            <person name="Susuki M."/>
            <person name="Suzuki K.-i.T."/>
            <person name="Hayashi T."/>
            <person name="Toyoda A."/>
            <person name="Oliveira C."/>
            <person name="Osipova E."/>
            <person name="Leigh N.D."/>
            <person name="Simon A."/>
            <person name="Yun M.H."/>
        </authorList>
    </citation>
    <scope>NUCLEOTIDE SEQUENCE</scope>
    <source>
        <strain evidence="2">20211129_DDA</strain>
        <tissue evidence="2">Liver</tissue>
    </source>
</reference>
<feature type="compositionally biased region" description="Polar residues" evidence="1">
    <location>
        <begin position="91"/>
        <end position="122"/>
    </location>
</feature>
<feature type="region of interest" description="Disordered" evidence="1">
    <location>
        <begin position="1"/>
        <end position="227"/>
    </location>
</feature>
<gene>
    <name evidence="2" type="ORF">NDU88_009630</name>
</gene>
<dbReference type="Proteomes" id="UP001066276">
    <property type="component" value="Chromosome 7"/>
</dbReference>
<keyword evidence="3" id="KW-1185">Reference proteome</keyword>
<sequence>MSPWRAGLISTHQLNSVGPPGSLYQCRSACTAPSKTTPGPSSQPPSGAMVLSFRPNAELPARPSKISGTGVYNPEVREPDPRRPPGPAPPQSHSRAPGSRSSAGHRQSSRAPGTPFTTQAPQASGARPHSSLRSSGGPKRAPRPSNPGAPELRGPNGKARPAAQAAPHAAAAPCLLGRASLLPSTQHNLAQPGQPRPGHPGRAAHNGESLQASPRLATGRFFGPRRRSAKRNVLALRHLDHTPSDISL</sequence>